<reference evidence="5 6" key="1">
    <citation type="submission" date="2018-06" db="EMBL/GenBank/DDBJ databases">
        <title>Complete genome of Desulfovibrio indonesiensis P37SLT.</title>
        <authorList>
            <person name="Crispim J.S."/>
            <person name="Vidigal P.M.P."/>
            <person name="Silva L.C.F."/>
            <person name="Laguardia C.N."/>
            <person name="Araujo L.C."/>
            <person name="Dias R.S."/>
            <person name="Sousa M.P."/>
            <person name="Paula S.O."/>
            <person name="Silva C."/>
        </authorList>
    </citation>
    <scope>NUCLEOTIDE SEQUENCE [LARGE SCALE GENOMIC DNA]</scope>
    <source>
        <strain evidence="5 6">P37SLT</strain>
    </source>
</reference>
<dbReference type="SUPFAM" id="SSF56349">
    <property type="entry name" value="DNA breaking-rejoining enzymes"/>
    <property type="match status" value="1"/>
</dbReference>
<dbReference type="InterPro" id="IPR011010">
    <property type="entry name" value="DNA_brk_join_enz"/>
</dbReference>
<dbReference type="GO" id="GO:0015074">
    <property type="term" value="P:DNA integration"/>
    <property type="evidence" value="ECO:0007669"/>
    <property type="project" value="InterPro"/>
</dbReference>
<gene>
    <name evidence="5" type="ORF">DPQ33_12575</name>
</gene>
<dbReference type="GO" id="GO:0006310">
    <property type="term" value="P:DNA recombination"/>
    <property type="evidence" value="ECO:0007669"/>
    <property type="project" value="UniProtKB-KW"/>
</dbReference>
<keyword evidence="6" id="KW-1185">Reference proteome</keyword>
<dbReference type="Proteomes" id="UP000448292">
    <property type="component" value="Unassembled WGS sequence"/>
</dbReference>
<protein>
    <submittedName>
        <fullName evidence="5">Site-specific integrase</fullName>
    </submittedName>
</protein>
<name>A0A7M3MDU6_9BACT</name>
<dbReference type="EMBL" id="QMIE01000011">
    <property type="protein sequence ID" value="TVM16441.1"/>
    <property type="molecule type" value="Genomic_DNA"/>
</dbReference>
<feature type="domain" description="Tyr recombinase" evidence="4">
    <location>
        <begin position="168"/>
        <end position="346"/>
    </location>
</feature>
<dbReference type="OrthoDB" id="5450216at2"/>
<dbReference type="InterPro" id="IPR050090">
    <property type="entry name" value="Tyrosine_recombinase_XerCD"/>
</dbReference>
<evidence type="ECO:0000256" key="1">
    <source>
        <dbReference type="ARBA" id="ARBA00008857"/>
    </source>
</evidence>
<dbReference type="InterPro" id="IPR002104">
    <property type="entry name" value="Integrase_catalytic"/>
</dbReference>
<dbReference type="PANTHER" id="PTHR30349">
    <property type="entry name" value="PHAGE INTEGRASE-RELATED"/>
    <property type="match status" value="1"/>
</dbReference>
<dbReference type="InterPro" id="IPR013762">
    <property type="entry name" value="Integrase-like_cat_sf"/>
</dbReference>
<dbReference type="Gene3D" id="1.10.443.10">
    <property type="entry name" value="Intergrase catalytic core"/>
    <property type="match status" value="1"/>
</dbReference>
<dbReference type="CDD" id="cd00796">
    <property type="entry name" value="INT_Rci_Hp1_C"/>
    <property type="match status" value="1"/>
</dbReference>
<dbReference type="InterPro" id="IPR010998">
    <property type="entry name" value="Integrase_recombinase_N"/>
</dbReference>
<sequence>MPHKFKRNGKWTGQWHGQVKVQGRRIRSPLMDNKEDAQAWEVDMRRHLAGQGADPTPQPTAMVSVIEWANRYLDYSQRYAPKTYSEKKNVMKRLVKAFGKETLMVSITPAKALEHLQGQYQQRSGYAANKERKNLSAAWEWGLEFLDGFPDGKNPFKKRKALTFPASKNPRYVPPESDFWRVVGKAEGQDKVLLLTLIFTGARIGELFRLRWSDVDFIERRVSLNTKKRENGSMEADWIPMTDALFDVLLEHRQNSTGEWVFVQQEGRNKGRQIKEYRGFPKELCKKAEVKPFDNHGIRHLTASVLARNSVPQVVIKNILRHKSLRMSDRYVHGPEDMRPYLGVLEGGLSNLEVQHEVQQ</sequence>
<organism evidence="5 6">
    <name type="scientific">Oceanidesulfovibrio indonesiensis</name>
    <dbReference type="NCBI Taxonomy" id="54767"/>
    <lineage>
        <taxon>Bacteria</taxon>
        <taxon>Pseudomonadati</taxon>
        <taxon>Thermodesulfobacteriota</taxon>
        <taxon>Desulfovibrionia</taxon>
        <taxon>Desulfovibrionales</taxon>
        <taxon>Desulfovibrionaceae</taxon>
        <taxon>Oceanidesulfovibrio</taxon>
    </lineage>
</organism>
<dbReference type="AlphaFoldDB" id="A0A7M3MDU6"/>
<evidence type="ECO:0000256" key="2">
    <source>
        <dbReference type="ARBA" id="ARBA00023125"/>
    </source>
</evidence>
<dbReference type="RefSeq" id="WP_144303565.1">
    <property type="nucleotide sequence ID" value="NZ_QMIE01000011.1"/>
</dbReference>
<dbReference type="Gene3D" id="1.10.150.130">
    <property type="match status" value="1"/>
</dbReference>
<dbReference type="PANTHER" id="PTHR30349:SF64">
    <property type="entry name" value="PROPHAGE INTEGRASE INTD-RELATED"/>
    <property type="match status" value="1"/>
</dbReference>
<comment type="caution">
    <text evidence="5">The sequence shown here is derived from an EMBL/GenBank/DDBJ whole genome shotgun (WGS) entry which is preliminary data.</text>
</comment>
<dbReference type="PROSITE" id="PS51898">
    <property type="entry name" value="TYR_RECOMBINASE"/>
    <property type="match status" value="1"/>
</dbReference>
<evidence type="ECO:0000313" key="5">
    <source>
        <dbReference type="EMBL" id="TVM16441.1"/>
    </source>
</evidence>
<accession>A0A7M3MDU6</accession>
<evidence type="ECO:0000313" key="6">
    <source>
        <dbReference type="Proteomes" id="UP000448292"/>
    </source>
</evidence>
<dbReference type="Pfam" id="PF00589">
    <property type="entry name" value="Phage_integrase"/>
    <property type="match status" value="1"/>
</dbReference>
<proteinExistence type="inferred from homology"/>
<keyword evidence="2" id="KW-0238">DNA-binding</keyword>
<keyword evidence="3" id="KW-0233">DNA recombination</keyword>
<comment type="similarity">
    <text evidence="1">Belongs to the 'phage' integrase family.</text>
</comment>
<evidence type="ECO:0000259" key="4">
    <source>
        <dbReference type="PROSITE" id="PS51898"/>
    </source>
</evidence>
<dbReference type="GO" id="GO:0003677">
    <property type="term" value="F:DNA binding"/>
    <property type="evidence" value="ECO:0007669"/>
    <property type="project" value="UniProtKB-KW"/>
</dbReference>
<evidence type="ECO:0000256" key="3">
    <source>
        <dbReference type="ARBA" id="ARBA00023172"/>
    </source>
</evidence>